<evidence type="ECO:0000313" key="2">
    <source>
        <dbReference type="EMBL" id="PZW51105.1"/>
    </source>
</evidence>
<proteinExistence type="predicted"/>
<dbReference type="InterPro" id="IPR036108">
    <property type="entry name" value="4pyrrol_syn_uPrphyn_synt_sf"/>
</dbReference>
<sequence length="249" mass="24820">MPIPPAVLVTRPAPGDAASARAVEALGWRAIAAPALELAPLPPTPWPRAAQALLVTSAAAVRALGAEVPRGLPVHAVGEATAAAARAAGFSEVMAAGGDAEALACQVVAVLDPKAGPLWLAVGRGYGLDLAQTLRAAGFAVLRRVVYAATTARSLPEPARQALAAGEVRAALFTSPRGAEAILGLLRQGGYGPALSRIEAVAISPRVALSLSGVAWRGVRVATLPTEASLLSALGPPPTGSASANDAGQ</sequence>
<dbReference type="RefSeq" id="WP_111396373.1">
    <property type="nucleotide sequence ID" value="NZ_QKYU01000001.1"/>
</dbReference>
<evidence type="ECO:0000259" key="1">
    <source>
        <dbReference type="Pfam" id="PF02602"/>
    </source>
</evidence>
<dbReference type="Gene3D" id="3.40.50.10090">
    <property type="match status" value="2"/>
</dbReference>
<dbReference type="Proteomes" id="UP000249688">
    <property type="component" value="Unassembled WGS sequence"/>
</dbReference>
<dbReference type="InterPro" id="IPR003754">
    <property type="entry name" value="4pyrrol_synth_uPrphyn_synth"/>
</dbReference>
<dbReference type="Pfam" id="PF02602">
    <property type="entry name" value="HEM4"/>
    <property type="match status" value="1"/>
</dbReference>
<comment type="caution">
    <text evidence="2">The sequence shown here is derived from an EMBL/GenBank/DDBJ whole genome shotgun (WGS) entry which is preliminary data.</text>
</comment>
<evidence type="ECO:0000313" key="3">
    <source>
        <dbReference type="Proteomes" id="UP000249688"/>
    </source>
</evidence>
<dbReference type="GO" id="GO:0004852">
    <property type="term" value="F:uroporphyrinogen-III synthase activity"/>
    <property type="evidence" value="ECO:0007669"/>
    <property type="project" value="InterPro"/>
</dbReference>
<name>A0A2W7IY34_9PROT</name>
<dbReference type="CDD" id="cd06578">
    <property type="entry name" value="HemD"/>
    <property type="match status" value="1"/>
</dbReference>
<dbReference type="AlphaFoldDB" id="A0A2W7IY34"/>
<protein>
    <submittedName>
        <fullName evidence="2">Uroporphyrinogen-III synthase</fullName>
    </submittedName>
</protein>
<accession>A0A2W7IY34</accession>
<organism evidence="2 3">
    <name type="scientific">Humitalea rosea</name>
    <dbReference type="NCBI Taxonomy" id="990373"/>
    <lineage>
        <taxon>Bacteria</taxon>
        <taxon>Pseudomonadati</taxon>
        <taxon>Pseudomonadota</taxon>
        <taxon>Alphaproteobacteria</taxon>
        <taxon>Acetobacterales</taxon>
        <taxon>Roseomonadaceae</taxon>
        <taxon>Humitalea</taxon>
    </lineage>
</organism>
<gene>
    <name evidence="2" type="ORF">C8P66_101324</name>
</gene>
<dbReference type="OrthoDB" id="7163809at2"/>
<dbReference type="GO" id="GO:0033014">
    <property type="term" value="P:tetrapyrrole biosynthetic process"/>
    <property type="evidence" value="ECO:0007669"/>
    <property type="project" value="InterPro"/>
</dbReference>
<feature type="domain" description="Tetrapyrrole biosynthesis uroporphyrinogen III synthase" evidence="1">
    <location>
        <begin position="20"/>
        <end position="231"/>
    </location>
</feature>
<keyword evidence="3" id="KW-1185">Reference proteome</keyword>
<reference evidence="2 3" key="1">
    <citation type="submission" date="2018-06" db="EMBL/GenBank/DDBJ databases">
        <title>Genomic Encyclopedia of Archaeal and Bacterial Type Strains, Phase II (KMG-II): from individual species to whole genera.</title>
        <authorList>
            <person name="Goeker M."/>
        </authorList>
    </citation>
    <scope>NUCLEOTIDE SEQUENCE [LARGE SCALE GENOMIC DNA]</scope>
    <source>
        <strain evidence="2 3">DSM 24525</strain>
    </source>
</reference>
<dbReference type="EMBL" id="QKYU01000001">
    <property type="protein sequence ID" value="PZW51105.1"/>
    <property type="molecule type" value="Genomic_DNA"/>
</dbReference>
<dbReference type="SUPFAM" id="SSF69618">
    <property type="entry name" value="HemD-like"/>
    <property type="match status" value="1"/>
</dbReference>